<protein>
    <submittedName>
        <fullName evidence="2">Uncharacterized protein</fullName>
    </submittedName>
</protein>
<reference evidence="2 3" key="1">
    <citation type="submission" date="2015-07" db="EMBL/GenBank/DDBJ databases">
        <authorList>
            <consortium name="Pathogen Informatics"/>
        </authorList>
    </citation>
    <scope>NUCLEOTIDE SEQUENCE [LARGE SCALE GENOMIC DNA]</scope>
    <source>
        <strain evidence="2 3">A325</strain>
    </source>
</reference>
<dbReference type="EMBL" id="CWQJ01000033">
    <property type="protein sequence ID" value="CSC78431.1"/>
    <property type="molecule type" value="Genomic_DNA"/>
</dbReference>
<organism evidence="2 3">
    <name type="scientific">Vibrio cholerae</name>
    <dbReference type="NCBI Taxonomy" id="666"/>
    <lineage>
        <taxon>Bacteria</taxon>
        <taxon>Pseudomonadati</taxon>
        <taxon>Pseudomonadota</taxon>
        <taxon>Gammaproteobacteria</taxon>
        <taxon>Vibrionales</taxon>
        <taxon>Vibrionaceae</taxon>
        <taxon>Vibrio</taxon>
    </lineage>
</organism>
<dbReference type="AlphaFoldDB" id="A0A655ZRF5"/>
<evidence type="ECO:0000256" key="1">
    <source>
        <dbReference type="SAM" id="MobiDB-lite"/>
    </source>
</evidence>
<sequence length="56" mass="6462">MYRMKGFTPLLLLEYASKGEFHIADQTRRHPLAVEMTTPDPSGKIGHQHQGNRRNE</sequence>
<evidence type="ECO:0000313" key="2">
    <source>
        <dbReference type="EMBL" id="CSC78431.1"/>
    </source>
</evidence>
<accession>A0A655ZRF5</accession>
<evidence type="ECO:0000313" key="3">
    <source>
        <dbReference type="Proteomes" id="UP000046067"/>
    </source>
</evidence>
<feature type="compositionally biased region" description="Basic residues" evidence="1">
    <location>
        <begin position="46"/>
        <end position="56"/>
    </location>
</feature>
<gene>
    <name evidence="2" type="ORF">ERS013201_03545</name>
</gene>
<dbReference type="Proteomes" id="UP000046067">
    <property type="component" value="Unassembled WGS sequence"/>
</dbReference>
<name>A0A655ZRF5_VIBCL</name>
<proteinExistence type="predicted"/>
<feature type="region of interest" description="Disordered" evidence="1">
    <location>
        <begin position="34"/>
        <end position="56"/>
    </location>
</feature>